<dbReference type="Gene3D" id="1.10.10.1320">
    <property type="entry name" value="Anti-sigma factor, zinc-finger domain"/>
    <property type="match status" value="1"/>
</dbReference>
<dbReference type="RefSeq" id="WP_012877755.1">
    <property type="nucleotide sequence ID" value="NC_013530.1"/>
</dbReference>
<organism evidence="5 6">
    <name type="scientific">Xylanimonas cellulosilytica (strain DSM 15894 / JCM 12276 / CECT 5975 / KCTC 9989 / LMG 20990 / NBRC 107835 / XIL07)</name>
    <dbReference type="NCBI Taxonomy" id="446471"/>
    <lineage>
        <taxon>Bacteria</taxon>
        <taxon>Bacillati</taxon>
        <taxon>Actinomycetota</taxon>
        <taxon>Actinomycetes</taxon>
        <taxon>Micrococcales</taxon>
        <taxon>Promicromonosporaceae</taxon>
        <taxon>Xylanimonas</taxon>
    </lineage>
</organism>
<name>D1BYT8_XYLCX</name>
<sequence>MTAPHRAGAHLGEWLSPLADGQLPPAQAERALAHVASCRTCAAGLEAERSARLALADAREVAAAPDLADRLMALCATVPPTSGDPLRERPAGVVGGTAAAAFTSPLTGDVTTGTRRRRLRRGIGAGLGSVGLAAGVLFVAGESPVVVPDPTPAQALTLLARTSAGGHAAGDDVLDLARESAGTHGTPDDAAFAWVAEQGWVGPDALPAGLRLSTLRLVGADAQVLELDLEGTPGHVVVREQRGRLGAVPGTAQEVLGGRTVTVLSTEPWHVAWQAGDVVVDVAADVPDDVLEDVLAAFSAGAYRTGLLPRLARGWTTVRAAVVRTSP</sequence>
<reference evidence="5 6" key="2">
    <citation type="journal article" date="2010" name="Stand. Genomic Sci.">
        <title>Complete genome sequence of Xylanimonas cellulosilytica type strain (XIL07).</title>
        <authorList>
            <person name="Foster B."/>
            <person name="Pukall R."/>
            <person name="Abt B."/>
            <person name="Nolan M."/>
            <person name="Glavina Del Rio T."/>
            <person name="Chen F."/>
            <person name="Lucas S."/>
            <person name="Tice H."/>
            <person name="Pitluck S."/>
            <person name="Cheng J.-F."/>
            <person name="Chertkov O."/>
            <person name="Brettin T."/>
            <person name="Han C."/>
            <person name="Detter J.C."/>
            <person name="Bruce D."/>
            <person name="Goodwin L."/>
            <person name="Ivanova N."/>
            <person name="Mavromatis K."/>
            <person name="Pati A."/>
            <person name="Mikhailova N."/>
            <person name="Chen A."/>
            <person name="Palaniappan K."/>
            <person name="Land M."/>
            <person name="Hauser L."/>
            <person name="Chang Y.-J."/>
            <person name="Jeffries C.D."/>
            <person name="Chain P."/>
            <person name="Rohde M."/>
            <person name="Goeker M."/>
            <person name="Bristow J."/>
            <person name="Eisen J.A."/>
            <person name="Markowitz V."/>
            <person name="Hugenholtz P."/>
            <person name="Kyrpides N.C."/>
            <person name="Klenk H.-P."/>
            <person name="Lapidus A."/>
        </authorList>
    </citation>
    <scope>NUCLEOTIDE SEQUENCE [LARGE SCALE GENOMIC DNA]</scope>
    <source>
        <strain evidence="6">DSM 15894 / CECT 5975 / LMG 20990 / XIL07</strain>
    </source>
</reference>
<evidence type="ECO:0000313" key="5">
    <source>
        <dbReference type="EMBL" id="ACZ30013.1"/>
    </source>
</evidence>
<keyword evidence="3" id="KW-0472">Membrane</keyword>
<keyword evidence="3" id="KW-1133">Transmembrane helix</keyword>
<proteinExistence type="predicted"/>
<accession>D1BYT8</accession>
<gene>
    <name evidence="5" type="ordered locus">Xcel_0982</name>
</gene>
<dbReference type="HOGENOM" id="CLU_831262_0_0_11"/>
<keyword evidence="2" id="KW-0804">Transcription</keyword>
<dbReference type="KEGG" id="xce:Xcel_0982"/>
<dbReference type="InterPro" id="IPR027383">
    <property type="entry name" value="Znf_put"/>
</dbReference>
<dbReference type="EMBL" id="CP001821">
    <property type="protein sequence ID" value="ACZ30013.1"/>
    <property type="molecule type" value="Genomic_DNA"/>
</dbReference>
<keyword evidence="1" id="KW-0805">Transcription regulation</keyword>
<protein>
    <recommendedName>
        <fullName evidence="4">Putative zinc-finger domain-containing protein</fullName>
    </recommendedName>
</protein>
<evidence type="ECO:0000259" key="4">
    <source>
        <dbReference type="Pfam" id="PF13490"/>
    </source>
</evidence>
<dbReference type="InterPro" id="IPR041916">
    <property type="entry name" value="Anti_sigma_zinc_sf"/>
</dbReference>
<keyword evidence="3" id="KW-0812">Transmembrane</keyword>
<feature type="transmembrane region" description="Helical" evidence="3">
    <location>
        <begin position="123"/>
        <end position="141"/>
    </location>
</feature>
<keyword evidence="6" id="KW-1185">Reference proteome</keyword>
<dbReference type="Pfam" id="PF13490">
    <property type="entry name" value="zf-HC2"/>
    <property type="match status" value="1"/>
</dbReference>
<dbReference type="eggNOG" id="COG5662">
    <property type="taxonomic scope" value="Bacteria"/>
</dbReference>
<evidence type="ECO:0000256" key="1">
    <source>
        <dbReference type="ARBA" id="ARBA00023015"/>
    </source>
</evidence>
<feature type="domain" description="Putative zinc-finger" evidence="4">
    <location>
        <begin position="13"/>
        <end position="42"/>
    </location>
</feature>
<dbReference type="Proteomes" id="UP000002255">
    <property type="component" value="Chromosome"/>
</dbReference>
<evidence type="ECO:0000256" key="2">
    <source>
        <dbReference type="ARBA" id="ARBA00023163"/>
    </source>
</evidence>
<dbReference type="STRING" id="446471.Xcel_0982"/>
<dbReference type="OrthoDB" id="3743969at2"/>
<evidence type="ECO:0000256" key="3">
    <source>
        <dbReference type="SAM" id="Phobius"/>
    </source>
</evidence>
<reference evidence="6" key="1">
    <citation type="submission" date="2009-11" db="EMBL/GenBank/DDBJ databases">
        <title>The complete chromosome of Xylanimonas cellulosilytica DSM 15894.</title>
        <authorList>
            <consortium name="US DOE Joint Genome Institute (JGI-PGF)"/>
            <person name="Lucas S."/>
            <person name="Copeland A."/>
            <person name="Lapidus A."/>
            <person name="Glavina del Rio T."/>
            <person name="Dalin E."/>
            <person name="Tice H."/>
            <person name="Bruce D."/>
            <person name="Goodwin L."/>
            <person name="Pitluck S."/>
            <person name="Kyrpides N."/>
            <person name="Mavromatis K."/>
            <person name="Ivanova N."/>
            <person name="Mikhailova N."/>
            <person name="Foster B."/>
            <person name="Clum A."/>
            <person name="Brettin T."/>
            <person name="Detter J.C."/>
            <person name="Han C."/>
            <person name="Larimer F."/>
            <person name="Land M."/>
            <person name="Hauser L."/>
            <person name="Markowitz V."/>
            <person name="Cheng J.F."/>
            <person name="Hugenholtz P."/>
            <person name="Woyke T."/>
            <person name="Wu D."/>
            <person name="Gehrich-Schroeter G."/>
            <person name="Schneider S."/>
            <person name="Pukall S.R."/>
            <person name="Klenk H.P."/>
            <person name="Eisen J.A."/>
        </authorList>
    </citation>
    <scope>NUCLEOTIDE SEQUENCE [LARGE SCALE GENOMIC DNA]</scope>
    <source>
        <strain evidence="6">DSM 15894 / CECT 5975 / LMG 20990 / XIL07</strain>
    </source>
</reference>
<evidence type="ECO:0000313" key="6">
    <source>
        <dbReference type="Proteomes" id="UP000002255"/>
    </source>
</evidence>
<dbReference type="AlphaFoldDB" id="D1BYT8"/>